<feature type="region of interest" description="Disordered" evidence="8">
    <location>
        <begin position="42"/>
        <end position="202"/>
    </location>
</feature>
<comment type="caution">
    <text evidence="10">The sequence shown here is derived from an EMBL/GenBank/DDBJ whole genome shotgun (WGS) entry which is preliminary data.</text>
</comment>
<evidence type="ECO:0000313" key="10">
    <source>
        <dbReference type="EMBL" id="KAG7371170.1"/>
    </source>
</evidence>
<sequence length="694" mass="76472">MVRRSSTSFRSREANRWGEDDTSIAISRVSLDAPGRTAKEMLVSDSRGRKIYLEHHQNGTLQRHRSRAPSIEERNPILTSSIHDHDGSSRVANPPKSTSRGRSAQSPRKVSPRESTPETHGRRNRTVSIPNSLQTLSALSSPRQGPPKEEKSNKSDRLRPKSFTRKQERSKSSPPKNSKREPLLTPESDFKRSSDNKNRLNKRIRSLKLRILDNEDDQGVPVYQPPVIQDHDSGDEAGSSVCDKYSITATPGDSVHIAKSQKPKHSFDCHIRNSDMEATKGIAEAAETLIEDKSPTASPQPDNSEPGWIAPVERPFRNVDSMHDEIDSVWSKSSNLEHQNALSKVHAKEYAIAAPTGVEEAWSDDHNQQSPLKPSKNTDGILNCPRKTSTHTGAIKSRLSSRDMDSVGYINTNSEELWSASEDGIIILKQRVAYCCIVVSAIQLGLLIIQLCLCGLASLSINPMIGPFPDAFSEWGGKNVFLMLEGKQYFRIVTPIFLHVGVIHLLINAYCQLETCAYFEREWGSARWITIYVISGMGSVLASSAIEPDLIGVCSSGALMGMFGAKIAQVVTWSIFVLKSSLLEESARFDDLAGVLCSAAMVSLLSFFTYIDWSGHLGGLSTGFLVGMTLFAKPIASQTSQAIWGSIGVLGMVVGSSILVRILSSTELDEELGDACQYFRSLYPDGYTCECVWE</sequence>
<feature type="region of interest" description="Disordered" evidence="8">
    <location>
        <begin position="363"/>
        <end position="383"/>
    </location>
</feature>
<dbReference type="OrthoDB" id="418595at2759"/>
<comment type="catalytic activity">
    <reaction evidence="1 7">
        <text>Cleaves type-1 transmembrane domains using a catalytic dyad composed of serine and histidine that are contributed by different transmembrane domains.</text>
        <dbReference type="EC" id="3.4.21.105"/>
    </reaction>
</comment>
<dbReference type="EMBL" id="JAGRRH010000004">
    <property type="protein sequence ID" value="KAG7371170.1"/>
    <property type="molecule type" value="Genomic_DNA"/>
</dbReference>
<feature type="domain" description="Peptidase S54 rhomboid" evidence="9">
    <location>
        <begin position="487"/>
        <end position="632"/>
    </location>
</feature>
<keyword evidence="4 7" id="KW-0645">Protease</keyword>
<dbReference type="Pfam" id="PF01694">
    <property type="entry name" value="Rhomboid"/>
    <property type="match status" value="1"/>
</dbReference>
<evidence type="ECO:0000256" key="8">
    <source>
        <dbReference type="SAM" id="MobiDB-lite"/>
    </source>
</evidence>
<evidence type="ECO:0000256" key="7">
    <source>
        <dbReference type="RuleBase" id="RU362115"/>
    </source>
</evidence>
<feature type="region of interest" description="Disordered" evidence="8">
    <location>
        <begin position="1"/>
        <end position="22"/>
    </location>
</feature>
<reference evidence="10" key="1">
    <citation type="journal article" date="2021" name="Sci. Rep.">
        <title>Diploid genomic architecture of Nitzschia inconspicua, an elite biomass production diatom.</title>
        <authorList>
            <person name="Oliver A."/>
            <person name="Podell S."/>
            <person name="Pinowska A."/>
            <person name="Traller J.C."/>
            <person name="Smith S.R."/>
            <person name="McClure R."/>
            <person name="Beliaev A."/>
            <person name="Bohutskyi P."/>
            <person name="Hill E.A."/>
            <person name="Rabines A."/>
            <person name="Zheng H."/>
            <person name="Allen L.Z."/>
            <person name="Kuo A."/>
            <person name="Grigoriev I.V."/>
            <person name="Allen A.E."/>
            <person name="Hazlebeck D."/>
            <person name="Allen E.E."/>
        </authorList>
    </citation>
    <scope>NUCLEOTIDE SEQUENCE</scope>
    <source>
        <strain evidence="10">Hildebrandi</strain>
    </source>
</reference>
<keyword evidence="6 7" id="KW-0720">Serine protease</keyword>
<feature type="compositionally biased region" description="Basic and acidic residues" evidence="8">
    <location>
        <begin position="46"/>
        <end position="57"/>
    </location>
</feature>
<keyword evidence="7" id="KW-0472">Membrane</keyword>
<comment type="similarity">
    <text evidence="2 7">Belongs to the peptidase S54 family.</text>
</comment>
<feature type="transmembrane region" description="Helical" evidence="7">
    <location>
        <begin position="432"/>
        <end position="459"/>
    </location>
</feature>
<dbReference type="GO" id="GO:0016020">
    <property type="term" value="C:membrane"/>
    <property type="evidence" value="ECO:0007669"/>
    <property type="project" value="UniProtKB-SubCell"/>
</dbReference>
<organism evidence="10 11">
    <name type="scientific">Nitzschia inconspicua</name>
    <dbReference type="NCBI Taxonomy" id="303405"/>
    <lineage>
        <taxon>Eukaryota</taxon>
        <taxon>Sar</taxon>
        <taxon>Stramenopiles</taxon>
        <taxon>Ochrophyta</taxon>
        <taxon>Bacillariophyta</taxon>
        <taxon>Bacillariophyceae</taxon>
        <taxon>Bacillariophycidae</taxon>
        <taxon>Bacillariales</taxon>
        <taxon>Bacillariaceae</taxon>
        <taxon>Nitzschia</taxon>
    </lineage>
</organism>
<evidence type="ECO:0000256" key="4">
    <source>
        <dbReference type="ARBA" id="ARBA00022670"/>
    </source>
</evidence>
<gene>
    <name evidence="10" type="ORF">IV203_019740</name>
</gene>
<comment type="function">
    <text evidence="7">Serine protease involved in intramembrane proteolysis.</text>
</comment>
<feature type="compositionally biased region" description="Basic and acidic residues" evidence="8">
    <location>
        <begin position="111"/>
        <end position="121"/>
    </location>
</feature>
<feature type="transmembrane region" description="Helical" evidence="7">
    <location>
        <begin position="617"/>
        <end position="636"/>
    </location>
</feature>
<name>A0A9K3Q5K7_9STRA</name>
<dbReference type="InterPro" id="IPR002610">
    <property type="entry name" value="Peptidase_S54_rhomboid-like"/>
</dbReference>
<feature type="compositionally biased region" description="Polar residues" evidence="8">
    <location>
        <begin position="95"/>
        <end position="108"/>
    </location>
</feature>
<comment type="subcellular location">
    <subcellularLocation>
        <location evidence="7">Membrane</location>
        <topology evidence="7">Multi-pass membrane protein</topology>
    </subcellularLocation>
</comment>
<dbReference type="GO" id="GO:0004252">
    <property type="term" value="F:serine-type endopeptidase activity"/>
    <property type="evidence" value="ECO:0007669"/>
    <property type="project" value="InterPro"/>
</dbReference>
<dbReference type="PANTHER" id="PTHR22936">
    <property type="entry name" value="RHOMBOID-RELATED"/>
    <property type="match status" value="1"/>
</dbReference>
<evidence type="ECO:0000256" key="5">
    <source>
        <dbReference type="ARBA" id="ARBA00022801"/>
    </source>
</evidence>
<feature type="transmembrane region" description="Helical" evidence="7">
    <location>
        <begin position="489"/>
        <end position="507"/>
    </location>
</feature>
<dbReference type="EC" id="3.4.21.105" evidence="3"/>
<dbReference type="AlphaFoldDB" id="A0A9K3Q5K7"/>
<feature type="compositionally biased region" description="Basic and acidic residues" evidence="8">
    <location>
        <begin position="10"/>
        <end position="19"/>
    </location>
</feature>
<keyword evidence="11" id="KW-1185">Reference proteome</keyword>
<keyword evidence="7" id="KW-1133">Transmembrane helix</keyword>
<dbReference type="Proteomes" id="UP000693970">
    <property type="component" value="Unassembled WGS sequence"/>
</dbReference>
<accession>A0A9K3Q5K7</accession>
<feature type="compositionally biased region" description="Basic and acidic residues" evidence="8">
    <location>
        <begin position="178"/>
        <end position="198"/>
    </location>
</feature>
<evidence type="ECO:0000256" key="6">
    <source>
        <dbReference type="ARBA" id="ARBA00022825"/>
    </source>
</evidence>
<feature type="compositionally biased region" description="Polar residues" evidence="8">
    <location>
        <begin position="126"/>
        <end position="143"/>
    </location>
</feature>
<feature type="transmembrane region" description="Helical" evidence="7">
    <location>
        <begin position="592"/>
        <end position="611"/>
    </location>
</feature>
<feature type="compositionally biased region" description="Polar residues" evidence="8">
    <location>
        <begin position="368"/>
        <end position="383"/>
    </location>
</feature>
<evidence type="ECO:0000256" key="1">
    <source>
        <dbReference type="ARBA" id="ARBA00000156"/>
    </source>
</evidence>
<feature type="transmembrane region" description="Helical" evidence="7">
    <location>
        <begin position="643"/>
        <end position="663"/>
    </location>
</feature>
<protein>
    <recommendedName>
        <fullName evidence="3">rhomboid protease</fullName>
        <ecNumber evidence="3">3.4.21.105</ecNumber>
    </recommendedName>
</protein>
<dbReference type="PANTHER" id="PTHR22936:SF69">
    <property type="entry name" value="RHOMBOID-LIKE PROTEIN"/>
    <property type="match status" value="1"/>
</dbReference>
<feature type="transmembrane region" description="Helical" evidence="7">
    <location>
        <begin position="528"/>
        <end position="546"/>
    </location>
</feature>
<evidence type="ECO:0000313" key="11">
    <source>
        <dbReference type="Proteomes" id="UP000693970"/>
    </source>
</evidence>
<feature type="region of interest" description="Disordered" evidence="8">
    <location>
        <begin position="217"/>
        <end position="238"/>
    </location>
</feature>
<proteinExistence type="inferred from homology"/>
<dbReference type="GO" id="GO:0006508">
    <property type="term" value="P:proteolysis"/>
    <property type="evidence" value="ECO:0007669"/>
    <property type="project" value="UniProtKB-KW"/>
</dbReference>
<feature type="compositionally biased region" description="Basic and acidic residues" evidence="8">
    <location>
        <begin position="146"/>
        <end position="171"/>
    </location>
</feature>
<keyword evidence="7" id="KW-0812">Transmembrane</keyword>
<evidence type="ECO:0000256" key="3">
    <source>
        <dbReference type="ARBA" id="ARBA00013039"/>
    </source>
</evidence>
<evidence type="ECO:0000256" key="2">
    <source>
        <dbReference type="ARBA" id="ARBA00009045"/>
    </source>
</evidence>
<feature type="transmembrane region" description="Helical" evidence="7">
    <location>
        <begin position="558"/>
        <end position="580"/>
    </location>
</feature>
<reference evidence="10" key="2">
    <citation type="submission" date="2021-04" db="EMBL/GenBank/DDBJ databases">
        <authorList>
            <person name="Podell S."/>
        </authorList>
    </citation>
    <scope>NUCLEOTIDE SEQUENCE</scope>
    <source>
        <strain evidence="10">Hildebrandi</strain>
    </source>
</reference>
<evidence type="ECO:0000259" key="9">
    <source>
        <dbReference type="Pfam" id="PF01694"/>
    </source>
</evidence>
<dbReference type="InterPro" id="IPR022764">
    <property type="entry name" value="Peptidase_S54_rhomboid_dom"/>
</dbReference>
<keyword evidence="5 7" id="KW-0378">Hydrolase</keyword>